<dbReference type="EMBL" id="JAQQWM010000007">
    <property type="protein sequence ID" value="KAK8057070.1"/>
    <property type="molecule type" value="Genomic_DNA"/>
</dbReference>
<dbReference type="Proteomes" id="UP001446871">
    <property type="component" value="Unassembled WGS sequence"/>
</dbReference>
<sequence length="1367" mass="149824">MPRVKEEMKMAPRAVRVFVHDHSKRQEPEHAASLGRYRMNMMENDTYADAGLRALHRFRKDNPEQGRRVEVEAIMDKDYWVCSLSESLETLQDGEPLHVFLTEPLPASSQEAPKTPAAKAKTKTQSQKGPATPNVPRSAKGTTSSNADHQTPTSNRSRRSSTNAKEVMAAPTPQIEISSDSGNTNHSSSEDTDCIFMGQTPDRTQKPPLTPKLGGKPSQTPSRTPISAVQKQVSSSLPTDRTPVPAVKKLPPGHKHSVQPQEPKKPETSLPPNSFKSPRRTLSSSQNQQEPASSLQTATSTKADALPAKTDSKTPKSQPATLRSSTSSSKARNAQKDVYDVPSDTDEAEFFTPIITPQQNKNLRARLRALQDDVVPSSPLPQKTADEQTTSSRKPQSAPKAKVTVIRDSEDSASEESDDEMRIVAKTPDSYTLRNTRGTHSVSRRKGHSSQLEASEPPSSSVAAFPGSSPCARSSNRKSADLIERLDERNKAAKKRQEEEEAAAAAEEAAEKEKAEAEARRKRISSREAIDQVKKMTSRKVEPKTLIEEIPDSFFEDTDLSDDHLGDDIIKGPSQSRSSFPTATPKDGTPRFAAKRRHPTPTTSFTPINTLYPKQHGQQNLGNATAKTFGLNYPKHFRDRFSDAEQSDEDDAASVGSEEERFWRGEVLDDEDGLPKAYKEYAWKYNTQFVSLGDRGYTYVGDGPWEGLILNGRHRGKYVFGCEPPNHEQIAEEEKNAEPRSQPSNFDESEADDNEDDAAQVELPPCSLPQTTQNSTTPTSRRQTAQDAKASDESDLRSAASETSSVMIRKQLEAECPPSNQQLGIIMSSSPSNTPTGRSKVAPTPSASAGRFDGDSPGLLEDDSEDTPKPISKLVVNNSGLSEGRKATIKKVTFSDQVEVGDDREPILSPKPPAEVISESSDAPEDDEKADETILPPKPLAEITGSEASEDEDANEDSQASRVSALKYVLQESPHWLNNLTKTNQTQGSCKGLEQDDSLTSSSSPNRQRQKSEPPSSSAPPRFRSYTPIPPPVIPTFTAATPSRPAIQDRKISNDISSQRKRLASEPPKYATQVPTTAFKSFTPVPPPSIPAYPRSTLARPKPSVDSSPSQTSSSAAQKQPSAPETPQKCRENLWDSVLTSSSALAVTPSSKSSSQKHRRRDSESKHSKEPSEEPSPSRKKHKTKHHKKDKSVRKSRHEEQQDEYGHDEVIGVKTGSRDDASDADSIITVLKHARKDDERKKKKRKHRHSKTLGGSTAPREAAQADADEDSSHTTLKSSRKHRKSLDLDYTPSGKKRKHSHGSHDAVVPATTAVIPTRAMSPTTLPPPPTTAKREASLSKPHAVVIGGSRTSTRGASRPRRNQTRYQ</sequence>
<feature type="compositionally biased region" description="Polar residues" evidence="1">
    <location>
        <begin position="140"/>
        <end position="152"/>
    </location>
</feature>
<evidence type="ECO:0000313" key="2">
    <source>
        <dbReference type="EMBL" id="KAK8057070.1"/>
    </source>
</evidence>
<organism evidence="2 3">
    <name type="scientific">Apiospora saccharicola</name>
    <dbReference type="NCBI Taxonomy" id="335842"/>
    <lineage>
        <taxon>Eukaryota</taxon>
        <taxon>Fungi</taxon>
        <taxon>Dikarya</taxon>
        <taxon>Ascomycota</taxon>
        <taxon>Pezizomycotina</taxon>
        <taxon>Sordariomycetes</taxon>
        <taxon>Xylariomycetidae</taxon>
        <taxon>Amphisphaeriales</taxon>
        <taxon>Apiosporaceae</taxon>
        <taxon>Apiospora</taxon>
    </lineage>
</organism>
<evidence type="ECO:0000256" key="1">
    <source>
        <dbReference type="SAM" id="MobiDB-lite"/>
    </source>
</evidence>
<feature type="compositionally biased region" description="Polar residues" evidence="1">
    <location>
        <begin position="270"/>
        <end position="302"/>
    </location>
</feature>
<accession>A0ABR1UDT7</accession>
<evidence type="ECO:0000313" key="3">
    <source>
        <dbReference type="Proteomes" id="UP001446871"/>
    </source>
</evidence>
<feature type="compositionally biased region" description="Polar residues" evidence="1">
    <location>
        <begin position="978"/>
        <end position="989"/>
    </location>
</feature>
<feature type="compositionally biased region" description="Polar residues" evidence="1">
    <location>
        <begin position="1138"/>
        <end position="1149"/>
    </location>
</feature>
<keyword evidence="3" id="KW-1185">Reference proteome</keyword>
<feature type="compositionally biased region" description="Basic and acidic residues" evidence="1">
    <location>
        <begin position="478"/>
        <end position="498"/>
    </location>
</feature>
<feature type="compositionally biased region" description="Acidic residues" evidence="1">
    <location>
        <begin position="747"/>
        <end position="759"/>
    </location>
</feature>
<feature type="compositionally biased region" description="Low complexity" evidence="1">
    <location>
        <begin position="453"/>
        <end position="464"/>
    </location>
</feature>
<feature type="compositionally biased region" description="Basic residues" evidence="1">
    <location>
        <begin position="1357"/>
        <end position="1367"/>
    </location>
</feature>
<feature type="compositionally biased region" description="Basic and acidic residues" evidence="1">
    <location>
        <begin position="729"/>
        <end position="738"/>
    </location>
</feature>
<feature type="compositionally biased region" description="Polar residues" evidence="1">
    <location>
        <begin position="998"/>
        <end position="1007"/>
    </location>
</feature>
<feature type="compositionally biased region" description="Polar residues" evidence="1">
    <location>
        <begin position="315"/>
        <end position="332"/>
    </location>
</feature>
<feature type="region of interest" description="Disordered" evidence="1">
    <location>
        <begin position="105"/>
        <end position="621"/>
    </location>
</feature>
<feature type="compositionally biased region" description="Acidic residues" evidence="1">
    <location>
        <begin position="549"/>
        <end position="560"/>
    </location>
</feature>
<protein>
    <submittedName>
        <fullName evidence="2">Uncharacterized protein</fullName>
    </submittedName>
</protein>
<feature type="compositionally biased region" description="Polar residues" evidence="1">
    <location>
        <begin position="818"/>
        <end position="837"/>
    </location>
</feature>
<feature type="region of interest" description="Disordered" evidence="1">
    <location>
        <begin position="978"/>
        <end position="1367"/>
    </location>
</feature>
<feature type="compositionally biased region" description="Polar residues" evidence="1">
    <location>
        <begin position="218"/>
        <end position="239"/>
    </location>
</feature>
<comment type="caution">
    <text evidence="2">The sequence shown here is derived from an EMBL/GenBank/DDBJ whole genome shotgun (WGS) entry which is preliminary data.</text>
</comment>
<feature type="compositionally biased region" description="Low complexity" evidence="1">
    <location>
        <begin position="1107"/>
        <end position="1123"/>
    </location>
</feature>
<feature type="compositionally biased region" description="Basic and acidic residues" evidence="1">
    <location>
        <begin position="1197"/>
        <end position="1221"/>
    </location>
</feature>
<proteinExistence type="predicted"/>
<feature type="compositionally biased region" description="Basic and acidic residues" evidence="1">
    <location>
        <begin position="561"/>
        <end position="570"/>
    </location>
</feature>
<feature type="compositionally biased region" description="Polar residues" evidence="1">
    <location>
        <begin position="600"/>
        <end position="609"/>
    </location>
</feature>
<feature type="region of interest" description="Disordered" evidence="1">
    <location>
        <begin position="729"/>
        <end position="966"/>
    </location>
</feature>
<feature type="compositionally biased region" description="Basic and acidic residues" evidence="1">
    <location>
        <begin position="1161"/>
        <end position="1172"/>
    </location>
</feature>
<feature type="compositionally biased region" description="Polar residues" evidence="1">
    <location>
        <begin position="429"/>
        <end position="441"/>
    </location>
</feature>
<gene>
    <name evidence="2" type="ORF">PG996_011007</name>
</gene>
<feature type="compositionally biased region" description="Polar residues" evidence="1">
    <location>
        <begin position="573"/>
        <end position="582"/>
    </location>
</feature>
<feature type="compositionally biased region" description="Low complexity" evidence="1">
    <location>
        <begin position="178"/>
        <end position="187"/>
    </location>
</feature>
<feature type="compositionally biased region" description="Low complexity" evidence="1">
    <location>
        <begin position="769"/>
        <end position="783"/>
    </location>
</feature>
<feature type="compositionally biased region" description="Basic residues" evidence="1">
    <location>
        <begin position="1241"/>
        <end position="1251"/>
    </location>
</feature>
<feature type="compositionally biased region" description="Basic and acidic residues" evidence="1">
    <location>
        <begin position="509"/>
        <end position="547"/>
    </location>
</feature>
<feature type="compositionally biased region" description="Basic residues" evidence="1">
    <location>
        <begin position="1178"/>
        <end position="1196"/>
    </location>
</feature>
<name>A0ABR1UDT7_9PEZI</name>
<reference evidence="2 3" key="1">
    <citation type="submission" date="2023-01" db="EMBL/GenBank/DDBJ databases">
        <title>Analysis of 21 Apiospora genomes using comparative genomics revels a genus with tremendous synthesis potential of carbohydrate active enzymes and secondary metabolites.</title>
        <authorList>
            <person name="Sorensen T."/>
        </authorList>
    </citation>
    <scope>NUCLEOTIDE SEQUENCE [LARGE SCALE GENOMIC DNA]</scope>
    <source>
        <strain evidence="2 3">CBS 83171</strain>
    </source>
</reference>